<dbReference type="AlphaFoldDB" id="A0A6G0W5C0"/>
<keyword evidence="2" id="KW-1185">Reference proteome</keyword>
<dbReference type="Gene3D" id="3.30.420.10">
    <property type="entry name" value="Ribonuclease H-like superfamily/Ribonuclease H"/>
    <property type="match status" value="1"/>
</dbReference>
<protein>
    <submittedName>
        <fullName evidence="1">Uncharacterized protein</fullName>
    </submittedName>
</protein>
<evidence type="ECO:0000313" key="1">
    <source>
        <dbReference type="EMBL" id="KAF0722192.1"/>
    </source>
</evidence>
<organism evidence="1 2">
    <name type="scientific">Aphanomyces euteiches</name>
    <dbReference type="NCBI Taxonomy" id="100861"/>
    <lineage>
        <taxon>Eukaryota</taxon>
        <taxon>Sar</taxon>
        <taxon>Stramenopiles</taxon>
        <taxon>Oomycota</taxon>
        <taxon>Saprolegniomycetes</taxon>
        <taxon>Saprolegniales</taxon>
        <taxon>Verrucalvaceae</taxon>
        <taxon>Aphanomyces</taxon>
    </lineage>
</organism>
<comment type="caution">
    <text evidence="1">The sequence shown here is derived from an EMBL/GenBank/DDBJ whole genome shotgun (WGS) entry which is preliminary data.</text>
</comment>
<dbReference type="GO" id="GO:0003676">
    <property type="term" value="F:nucleic acid binding"/>
    <property type="evidence" value="ECO:0007669"/>
    <property type="project" value="InterPro"/>
</dbReference>
<dbReference type="Proteomes" id="UP000481153">
    <property type="component" value="Unassembled WGS sequence"/>
</dbReference>
<dbReference type="PANTHER" id="PTHR47169">
    <property type="entry name" value="OS01G0541250 PROTEIN"/>
    <property type="match status" value="1"/>
</dbReference>
<sequence length="241" mass="27767">MFLSAVARPRFIDDTGAWWDVKIGTWPFVEIFEAKCDSVNRLAGTPETKPITVAREVYRSFLLDKVLPAIVEKWAKQHAKIILQHDNVKPHMRSSDPALRESFRQYLVLGWCFDLRPQPPNSTDFNVLDLGFFAAIQSLQHRQSARSIDELVVNVINAFETYPFEKLNNAFITLLWCMIEAIKCNGDNTYKIPHMSKEKLSRLGMLPKKVPCDEELFRVVLTCLDAHDQEEMTKILQAEVE</sequence>
<accession>A0A6G0W5C0</accession>
<dbReference type="PANTHER" id="PTHR47169:SF2">
    <property type="entry name" value="OS01G0541250 PROTEIN"/>
    <property type="match status" value="1"/>
</dbReference>
<reference evidence="1 2" key="1">
    <citation type="submission" date="2019-07" db="EMBL/GenBank/DDBJ databases">
        <title>Genomics analysis of Aphanomyces spp. identifies a new class of oomycete effector associated with host adaptation.</title>
        <authorList>
            <person name="Gaulin E."/>
        </authorList>
    </citation>
    <scope>NUCLEOTIDE SEQUENCE [LARGE SCALE GENOMIC DNA]</scope>
    <source>
        <strain evidence="1 2">ATCC 201684</strain>
    </source>
</reference>
<name>A0A6G0W5C0_9STRA</name>
<dbReference type="EMBL" id="VJMJ01000344">
    <property type="protein sequence ID" value="KAF0722192.1"/>
    <property type="molecule type" value="Genomic_DNA"/>
</dbReference>
<gene>
    <name evidence="1" type="ORF">Ae201684_018619</name>
</gene>
<dbReference type="InterPro" id="IPR036397">
    <property type="entry name" value="RNaseH_sf"/>
</dbReference>
<proteinExistence type="predicted"/>
<dbReference type="VEuPathDB" id="FungiDB:AeMF1_002895"/>
<evidence type="ECO:0000313" key="2">
    <source>
        <dbReference type="Proteomes" id="UP000481153"/>
    </source>
</evidence>